<name>A0ACB0J8Y5_TRIPR</name>
<proteinExistence type="predicted"/>
<gene>
    <name evidence="1" type="ORF">MILVUS5_LOCUS10245</name>
</gene>
<evidence type="ECO:0000313" key="1">
    <source>
        <dbReference type="EMBL" id="CAJ2640389.1"/>
    </source>
</evidence>
<dbReference type="EMBL" id="CASHSV030000024">
    <property type="protein sequence ID" value="CAJ2640389.1"/>
    <property type="molecule type" value="Genomic_DNA"/>
</dbReference>
<dbReference type="Proteomes" id="UP001177021">
    <property type="component" value="Unassembled WGS sequence"/>
</dbReference>
<organism evidence="1 2">
    <name type="scientific">Trifolium pratense</name>
    <name type="common">Red clover</name>
    <dbReference type="NCBI Taxonomy" id="57577"/>
    <lineage>
        <taxon>Eukaryota</taxon>
        <taxon>Viridiplantae</taxon>
        <taxon>Streptophyta</taxon>
        <taxon>Embryophyta</taxon>
        <taxon>Tracheophyta</taxon>
        <taxon>Spermatophyta</taxon>
        <taxon>Magnoliopsida</taxon>
        <taxon>eudicotyledons</taxon>
        <taxon>Gunneridae</taxon>
        <taxon>Pentapetalae</taxon>
        <taxon>rosids</taxon>
        <taxon>fabids</taxon>
        <taxon>Fabales</taxon>
        <taxon>Fabaceae</taxon>
        <taxon>Papilionoideae</taxon>
        <taxon>50 kb inversion clade</taxon>
        <taxon>NPAAA clade</taxon>
        <taxon>Hologalegina</taxon>
        <taxon>IRL clade</taxon>
        <taxon>Trifolieae</taxon>
        <taxon>Trifolium</taxon>
    </lineage>
</organism>
<evidence type="ECO:0000313" key="2">
    <source>
        <dbReference type="Proteomes" id="UP001177021"/>
    </source>
</evidence>
<reference evidence="1" key="1">
    <citation type="submission" date="2023-10" db="EMBL/GenBank/DDBJ databases">
        <authorList>
            <person name="Rodriguez Cubillos JULIANA M."/>
            <person name="De Vega J."/>
        </authorList>
    </citation>
    <scope>NUCLEOTIDE SEQUENCE</scope>
</reference>
<accession>A0ACB0J8Y5</accession>
<keyword evidence="2" id="KW-1185">Reference proteome</keyword>
<sequence length="181" mass="20715">MVPSKGDPYQKVEKLSSSLLVMRELEQLVTKKHLDYENLPLLNDFLVNHPSVLLRDTSLSNKYKGYAYNCLAELLKFLKTHSVLEVLGSCKTEFVELLQDARSFAFDKDWFDGIERRTLFPDLQVSQDVLKNLSVSKQQVTKDVEVLRLKIEDLKHQLTSSEAVLENIIQQETALSAPIGY</sequence>
<protein>
    <submittedName>
        <fullName evidence="1">Uncharacterized protein</fullName>
    </submittedName>
</protein>
<comment type="caution">
    <text evidence="1">The sequence shown here is derived from an EMBL/GenBank/DDBJ whole genome shotgun (WGS) entry which is preliminary data.</text>
</comment>